<dbReference type="GO" id="GO:0005829">
    <property type="term" value="C:cytosol"/>
    <property type="evidence" value="ECO:0007669"/>
    <property type="project" value="TreeGrafter"/>
</dbReference>
<feature type="binding site" evidence="8">
    <location>
        <position position="82"/>
    </location>
    <ligand>
        <name>Zn(2+)</name>
        <dbReference type="ChEBI" id="CHEBI:29105"/>
    </ligand>
</feature>
<evidence type="ECO:0000256" key="5">
    <source>
        <dbReference type="ARBA" id="ARBA00022833"/>
    </source>
</evidence>
<dbReference type="Gene3D" id="2.60.120.10">
    <property type="entry name" value="Jelly Rolls"/>
    <property type="match status" value="2"/>
</dbReference>
<evidence type="ECO:0000256" key="2">
    <source>
        <dbReference type="ARBA" id="ARBA00010772"/>
    </source>
</evidence>
<dbReference type="EMBL" id="JWSZ01000002">
    <property type="protein sequence ID" value="KIC59553.1"/>
    <property type="molecule type" value="Genomic_DNA"/>
</dbReference>
<evidence type="ECO:0000256" key="1">
    <source>
        <dbReference type="ARBA" id="ARBA00000757"/>
    </source>
</evidence>
<feature type="binding site" evidence="8">
    <location>
        <position position="257"/>
    </location>
    <ligand>
        <name>Zn(2+)</name>
        <dbReference type="ChEBI" id="CHEBI:29105"/>
    </ligand>
</feature>
<feature type="region of interest" description="Disordered" evidence="9">
    <location>
        <begin position="1"/>
        <end position="33"/>
    </location>
</feature>
<evidence type="ECO:0000256" key="6">
    <source>
        <dbReference type="ARBA" id="ARBA00023235"/>
    </source>
</evidence>
<dbReference type="PANTHER" id="PTHR10309">
    <property type="entry name" value="MANNOSE-6-PHOSPHATE ISOMERASE"/>
    <property type="match status" value="1"/>
</dbReference>
<dbReference type="InterPro" id="IPR046457">
    <property type="entry name" value="PMI_typeI_cat"/>
</dbReference>
<evidence type="ECO:0000256" key="7">
    <source>
        <dbReference type="PIRSR" id="PIRSR001480-1"/>
    </source>
</evidence>
<dbReference type="NCBIfam" id="TIGR00218">
    <property type="entry name" value="manA"/>
    <property type="match status" value="1"/>
</dbReference>
<dbReference type="GO" id="GO:0004476">
    <property type="term" value="F:mannose-6-phosphate isomerase activity"/>
    <property type="evidence" value="ECO:0007669"/>
    <property type="project" value="UniProtKB-EC"/>
</dbReference>
<keyword evidence="5 8" id="KW-0862">Zinc</keyword>
<evidence type="ECO:0000313" key="11">
    <source>
        <dbReference type="EMBL" id="KIC59553.1"/>
    </source>
</evidence>
<dbReference type="PROSITE" id="PS00965">
    <property type="entry name" value="PMI_I_1"/>
    <property type="match status" value="1"/>
</dbReference>
<name>A0A0B4DZ53_9MICO</name>
<evidence type="ECO:0000256" key="9">
    <source>
        <dbReference type="SAM" id="MobiDB-lite"/>
    </source>
</evidence>
<feature type="domain" description="Phosphomannose isomerase type I catalytic" evidence="10">
    <location>
        <begin position="5"/>
        <end position="136"/>
    </location>
</feature>
<dbReference type="GO" id="GO:0009298">
    <property type="term" value="P:GDP-mannose biosynthetic process"/>
    <property type="evidence" value="ECO:0007669"/>
    <property type="project" value="InterPro"/>
</dbReference>
<dbReference type="PIRSF" id="PIRSF001480">
    <property type="entry name" value="Mannose-6-phosphate_isomerase"/>
    <property type="match status" value="1"/>
</dbReference>
<dbReference type="SUPFAM" id="SSF51182">
    <property type="entry name" value="RmlC-like cupins"/>
    <property type="match status" value="1"/>
</dbReference>
<dbReference type="InterPro" id="IPR014710">
    <property type="entry name" value="RmlC-like_jellyroll"/>
</dbReference>
<evidence type="ECO:0000256" key="8">
    <source>
        <dbReference type="PIRSR" id="PIRSR001480-2"/>
    </source>
</evidence>
<keyword evidence="6 11" id="KW-0413">Isomerase</keyword>
<dbReference type="InterPro" id="IPR018050">
    <property type="entry name" value="Pmannose_isomerase-type1_CS"/>
</dbReference>
<dbReference type="AlphaFoldDB" id="A0A0B4DZ53"/>
<evidence type="ECO:0000256" key="3">
    <source>
        <dbReference type="ARBA" id="ARBA00011956"/>
    </source>
</evidence>
<feature type="active site" evidence="7">
    <location>
        <position position="276"/>
    </location>
</feature>
<protein>
    <recommendedName>
        <fullName evidence="3">mannose-6-phosphate isomerase</fullName>
        <ecNumber evidence="3">5.3.1.8</ecNumber>
    </recommendedName>
</protein>
<dbReference type="PANTHER" id="PTHR10309:SF0">
    <property type="entry name" value="MANNOSE-6-PHOSPHATE ISOMERASE"/>
    <property type="match status" value="1"/>
</dbReference>
<dbReference type="Gene3D" id="1.10.441.10">
    <property type="entry name" value="Phosphomannose Isomerase, domain 2"/>
    <property type="match status" value="1"/>
</dbReference>
<comment type="cofactor">
    <cofactor evidence="8">
        <name>Zn(2+)</name>
        <dbReference type="ChEBI" id="CHEBI:29105"/>
    </cofactor>
    <text evidence="8">Binds 1 zinc ion per subunit.</text>
</comment>
<feature type="binding site" evidence="8">
    <location>
        <position position="119"/>
    </location>
    <ligand>
        <name>Zn(2+)</name>
        <dbReference type="ChEBI" id="CHEBI:29105"/>
    </ligand>
</feature>
<dbReference type="EC" id="5.3.1.8" evidence="3"/>
<comment type="caution">
    <text evidence="11">The sequence shown here is derived from an EMBL/GenBank/DDBJ whole genome shotgun (WGS) entry which is preliminary data.</text>
</comment>
<organism evidence="11 12">
    <name type="scientific">Microbacterium hominis</name>
    <dbReference type="NCBI Taxonomy" id="162426"/>
    <lineage>
        <taxon>Bacteria</taxon>
        <taxon>Bacillati</taxon>
        <taxon>Actinomycetota</taxon>
        <taxon>Actinomycetes</taxon>
        <taxon>Micrococcales</taxon>
        <taxon>Microbacteriaceae</taxon>
        <taxon>Microbacterium</taxon>
    </lineage>
</organism>
<dbReference type="GO" id="GO:0005975">
    <property type="term" value="P:carbohydrate metabolic process"/>
    <property type="evidence" value="ECO:0007669"/>
    <property type="project" value="InterPro"/>
</dbReference>
<feature type="binding site" evidence="8">
    <location>
        <position position="84"/>
    </location>
    <ligand>
        <name>Zn(2+)</name>
        <dbReference type="ChEBI" id="CHEBI:29105"/>
    </ligand>
</feature>
<proteinExistence type="inferred from homology"/>
<accession>A0A0B4DZ53</accession>
<dbReference type="Proteomes" id="UP000031202">
    <property type="component" value="Unassembled WGS sequence"/>
</dbReference>
<dbReference type="InterPro" id="IPR011051">
    <property type="entry name" value="RmlC_Cupin_sf"/>
</dbReference>
<dbReference type="PRINTS" id="PR00714">
    <property type="entry name" value="MAN6PISMRASE"/>
</dbReference>
<dbReference type="InterPro" id="IPR016305">
    <property type="entry name" value="Mannose-6-P_Isomerase"/>
</dbReference>
<comment type="catalytic activity">
    <reaction evidence="1">
        <text>D-mannose 6-phosphate = D-fructose 6-phosphate</text>
        <dbReference type="Rhea" id="RHEA:12356"/>
        <dbReference type="ChEBI" id="CHEBI:58735"/>
        <dbReference type="ChEBI" id="CHEBI:61527"/>
        <dbReference type="EC" id="5.3.1.8"/>
    </reaction>
</comment>
<dbReference type="InterPro" id="IPR001250">
    <property type="entry name" value="Man6P_Isoase-1"/>
</dbReference>
<gene>
    <name evidence="11" type="ORF">RM52_02605</name>
</gene>
<reference evidence="11 12" key="1">
    <citation type="submission" date="2014-12" db="EMBL/GenBank/DDBJ databases">
        <title>Genome sequencing of Microbacterium hominis TPW29.</title>
        <authorList>
            <person name="Tan P.W."/>
            <person name="Chan K.-G."/>
        </authorList>
    </citation>
    <scope>NUCLEOTIDE SEQUENCE [LARGE SCALE GENOMIC DNA]</scope>
    <source>
        <strain evidence="11 12">TPW29</strain>
    </source>
</reference>
<evidence type="ECO:0000313" key="12">
    <source>
        <dbReference type="Proteomes" id="UP000031202"/>
    </source>
</evidence>
<dbReference type="CDD" id="cd07011">
    <property type="entry name" value="cupin_PMI_type_I_N"/>
    <property type="match status" value="1"/>
</dbReference>
<keyword evidence="4 8" id="KW-0479">Metal-binding</keyword>
<evidence type="ECO:0000259" key="10">
    <source>
        <dbReference type="Pfam" id="PF20511"/>
    </source>
</evidence>
<dbReference type="Pfam" id="PF20511">
    <property type="entry name" value="PMI_typeI_cat"/>
    <property type="match status" value="1"/>
</dbReference>
<evidence type="ECO:0000256" key="4">
    <source>
        <dbReference type="ARBA" id="ARBA00022723"/>
    </source>
</evidence>
<comment type="similarity">
    <text evidence="2">Belongs to the mannose-6-phosphate isomerase type 1 family.</text>
</comment>
<dbReference type="RefSeq" id="WP_039412613.1">
    <property type="nucleotide sequence ID" value="NZ_JWSZ01000002.1"/>
</dbReference>
<sequence>MLTPISNDPRDYSWGSPTLIPALEGRQPTGAPEAEIWYGDHPGCPSRTPDGRTLDVALADAGRPALPFLLKLLAAASSLSIQAHPTRAQAQEGFAREERAGIPRDAADRLYRDDNHKPEIIVALSDRFRALVGLRPLAETRRFLSVLAATGDDVPAGVAQLQSRLAVDDDGAASERALRDVLAWALDEADAATVASVAAALDAAADTDETEFADEIAVLRAAASDFPGDGGLIVALLMNLVTLHRGEGLFAPAGVLHAYQSGLGVELMAASDNVMRGGLTPKHVDVPELLHVLDATPAPAPVIRPRPLASGVDVYDTPVDDFALERVTVAGDAVRVAVHGPAIALCTVGEVVVAGASDSDSATLRPGTAVYIADEEAVEVSGVGELFVAQPGS</sequence>
<dbReference type="GO" id="GO:0008270">
    <property type="term" value="F:zinc ion binding"/>
    <property type="evidence" value="ECO:0007669"/>
    <property type="project" value="InterPro"/>
</dbReference>